<dbReference type="Proteomes" id="UP000002059">
    <property type="component" value="Partially assembled WGS sequence"/>
</dbReference>
<dbReference type="EMBL" id="KN294015">
    <property type="protein sequence ID" value="KGQ00925.1"/>
    <property type="molecule type" value="Genomic_DNA"/>
</dbReference>
<sequence length="239" mass="26791">MQSPSFQQQRKTNRVWLSKPSAGISIPLHMLFFTSGRYGTVHSTSPRMKTPAKTILKGQGPLQDNRRVDGFMDAIMYLESNVSEDSGFVKRGILTDINQPYFGYIISKLREAPSISIKLERTTILVPNGDRARNSGGAHTGIAPEAALKALAKINFELTIILVIADINWKLSLTKSPAKNQFIGSLMIIASRRCKLLMRYTRNPNQLGKRPSKFTSSKIYERDYCLLIHIPPLVTKLTL</sequence>
<dbReference type="KEGG" id="pbl:PAAG_12395"/>
<evidence type="ECO:0000313" key="1">
    <source>
        <dbReference type="EMBL" id="KGQ00925.1"/>
    </source>
</evidence>
<accession>A0A0A2V438</accession>
<dbReference type="GeneID" id="9093842"/>
<dbReference type="AlphaFoldDB" id="A0A0A2V438"/>
<dbReference type="VEuPathDB" id="FungiDB:PAAG_12395"/>
<proteinExistence type="predicted"/>
<protein>
    <submittedName>
        <fullName evidence="1">Uncharacterized protein</fullName>
    </submittedName>
</protein>
<reference evidence="1 2" key="1">
    <citation type="journal article" date="2011" name="PLoS Genet.">
        <title>Comparative genomic analysis of human fungal pathogens causing paracoccidioidomycosis.</title>
        <authorList>
            <person name="Desjardins C.A."/>
            <person name="Champion M.D."/>
            <person name="Holder J.W."/>
            <person name="Muszewska A."/>
            <person name="Goldberg J."/>
            <person name="Bailao A.M."/>
            <person name="Brigido M.M."/>
            <person name="Ferreira M.E."/>
            <person name="Garcia A.M."/>
            <person name="Grynberg M."/>
            <person name="Gujja S."/>
            <person name="Heiman D.I."/>
            <person name="Henn M.R."/>
            <person name="Kodira C.D."/>
            <person name="Leon-Narvaez H."/>
            <person name="Longo L.V."/>
            <person name="Ma L.J."/>
            <person name="Malavazi I."/>
            <person name="Matsuo A.L."/>
            <person name="Morais F.V."/>
            <person name="Pereira M."/>
            <person name="Rodriguez-Brito S."/>
            <person name="Sakthikumar S."/>
            <person name="Salem-Izacc S.M."/>
            <person name="Sykes S.M."/>
            <person name="Teixeira M.M."/>
            <person name="Vallejo M.C."/>
            <person name="Walter M.E."/>
            <person name="Yandava C."/>
            <person name="Young S."/>
            <person name="Zeng Q."/>
            <person name="Zucker J."/>
            <person name="Felipe M.S."/>
            <person name="Goldman G.H."/>
            <person name="Haas B.J."/>
            <person name="McEwen J.G."/>
            <person name="Nino-Vega G."/>
            <person name="Puccia R."/>
            <person name="San-Blas G."/>
            <person name="Soares C.M."/>
            <person name="Birren B.W."/>
            <person name="Cuomo C.A."/>
        </authorList>
    </citation>
    <scope>NUCLEOTIDE SEQUENCE [LARGE SCALE GENOMIC DNA]</scope>
    <source>
        <strain evidence="2">ATCC MYA-826 / Pb01</strain>
    </source>
</reference>
<gene>
    <name evidence="1" type="ORF">PAAG_12395</name>
</gene>
<dbReference type="HOGENOM" id="CLU_1161462_0_0_1"/>
<dbReference type="RefSeq" id="XP_015702493.1">
    <property type="nucleotide sequence ID" value="XM_015847889.1"/>
</dbReference>
<keyword evidence="2" id="KW-1185">Reference proteome</keyword>
<organism evidence="1 2">
    <name type="scientific">Paracoccidioides lutzii (strain ATCC MYA-826 / Pb01)</name>
    <name type="common">Paracoccidioides brasiliensis</name>
    <dbReference type="NCBI Taxonomy" id="502779"/>
    <lineage>
        <taxon>Eukaryota</taxon>
        <taxon>Fungi</taxon>
        <taxon>Dikarya</taxon>
        <taxon>Ascomycota</taxon>
        <taxon>Pezizomycotina</taxon>
        <taxon>Eurotiomycetes</taxon>
        <taxon>Eurotiomycetidae</taxon>
        <taxon>Onygenales</taxon>
        <taxon>Ajellomycetaceae</taxon>
        <taxon>Paracoccidioides</taxon>
    </lineage>
</organism>
<evidence type="ECO:0000313" key="2">
    <source>
        <dbReference type="Proteomes" id="UP000002059"/>
    </source>
</evidence>
<name>A0A0A2V438_PARBA</name>
<dbReference type="STRING" id="502779.A0A0A2V438"/>